<evidence type="ECO:0000313" key="7">
    <source>
        <dbReference type="EMBL" id="MDL5033276.1"/>
    </source>
</evidence>
<feature type="domain" description="HTH tetR-type" evidence="6">
    <location>
        <begin position="55"/>
        <end position="115"/>
    </location>
</feature>
<keyword evidence="3" id="KW-0804">Transcription</keyword>
<comment type="caution">
    <text evidence="7">The sequence shown here is derived from an EMBL/GenBank/DDBJ whole genome shotgun (WGS) entry which is preliminary data.</text>
</comment>
<keyword evidence="2 4" id="KW-0238">DNA-binding</keyword>
<evidence type="ECO:0000256" key="2">
    <source>
        <dbReference type="ARBA" id="ARBA00023125"/>
    </source>
</evidence>
<dbReference type="InterPro" id="IPR009057">
    <property type="entry name" value="Homeodomain-like_sf"/>
</dbReference>
<dbReference type="SUPFAM" id="SSF46689">
    <property type="entry name" value="Homeodomain-like"/>
    <property type="match status" value="1"/>
</dbReference>
<dbReference type="Pfam" id="PF16859">
    <property type="entry name" value="TetR_C_11"/>
    <property type="match status" value="1"/>
</dbReference>
<sequence>MSTRQPSTRPALPGSSHGPASPAPAAGAKASAASAASSAPPKPARLPAPRQRRKEARPQELLAAALELFVEKGFAAARSEEVAQRAGVSKGTLYLYYPSKEELFKAMVRESLSSRIAEAGVLIAQFEGPTPELLHRVMHLWWTEVGMSPAGGITKIMMAEARNFPELASFFHEEVIAPTQALLAQVIQRGVDRGEFRPVHPAMTVQVLIGPMLHMVLFQHSFGACALHLPCENPADVLALELDLLLHGLCPRTPPGG</sequence>
<dbReference type="SUPFAM" id="SSF48498">
    <property type="entry name" value="Tetracyclin repressor-like, C-terminal domain"/>
    <property type="match status" value="1"/>
</dbReference>
<dbReference type="InterPro" id="IPR036271">
    <property type="entry name" value="Tet_transcr_reg_TetR-rel_C_sf"/>
</dbReference>
<evidence type="ECO:0000256" key="1">
    <source>
        <dbReference type="ARBA" id="ARBA00023015"/>
    </source>
</evidence>
<name>A0ABT7LK83_9BURK</name>
<dbReference type="Proteomes" id="UP001238603">
    <property type="component" value="Unassembled WGS sequence"/>
</dbReference>
<dbReference type="Gene3D" id="1.10.357.10">
    <property type="entry name" value="Tetracycline Repressor, domain 2"/>
    <property type="match status" value="1"/>
</dbReference>
<organism evidence="7 8">
    <name type="scientific">Roseateles subflavus</name>
    <dbReference type="NCBI Taxonomy" id="3053353"/>
    <lineage>
        <taxon>Bacteria</taxon>
        <taxon>Pseudomonadati</taxon>
        <taxon>Pseudomonadota</taxon>
        <taxon>Betaproteobacteria</taxon>
        <taxon>Burkholderiales</taxon>
        <taxon>Sphaerotilaceae</taxon>
        <taxon>Roseateles</taxon>
    </lineage>
</organism>
<evidence type="ECO:0000256" key="5">
    <source>
        <dbReference type="SAM" id="MobiDB-lite"/>
    </source>
</evidence>
<keyword evidence="1" id="KW-0805">Transcription regulation</keyword>
<dbReference type="InterPro" id="IPR050109">
    <property type="entry name" value="HTH-type_TetR-like_transc_reg"/>
</dbReference>
<feature type="region of interest" description="Disordered" evidence="5">
    <location>
        <begin position="1"/>
        <end position="57"/>
    </location>
</feature>
<feature type="DNA-binding region" description="H-T-H motif" evidence="4">
    <location>
        <begin position="78"/>
        <end position="97"/>
    </location>
</feature>
<keyword evidence="8" id="KW-1185">Reference proteome</keyword>
<dbReference type="PANTHER" id="PTHR30055:SF234">
    <property type="entry name" value="HTH-TYPE TRANSCRIPTIONAL REGULATOR BETI"/>
    <property type="match status" value="1"/>
</dbReference>
<dbReference type="InterPro" id="IPR011075">
    <property type="entry name" value="TetR_C"/>
</dbReference>
<feature type="compositionally biased region" description="Low complexity" evidence="5">
    <location>
        <begin position="10"/>
        <end position="39"/>
    </location>
</feature>
<accession>A0ABT7LK83</accession>
<dbReference type="EMBL" id="JASVDS010000004">
    <property type="protein sequence ID" value="MDL5033276.1"/>
    <property type="molecule type" value="Genomic_DNA"/>
</dbReference>
<dbReference type="PRINTS" id="PR00455">
    <property type="entry name" value="HTHTETR"/>
</dbReference>
<dbReference type="InterPro" id="IPR001647">
    <property type="entry name" value="HTH_TetR"/>
</dbReference>
<evidence type="ECO:0000256" key="4">
    <source>
        <dbReference type="PROSITE-ProRule" id="PRU00335"/>
    </source>
</evidence>
<proteinExistence type="predicted"/>
<dbReference type="PROSITE" id="PS50977">
    <property type="entry name" value="HTH_TETR_2"/>
    <property type="match status" value="1"/>
</dbReference>
<dbReference type="Gene3D" id="1.10.10.60">
    <property type="entry name" value="Homeodomain-like"/>
    <property type="match status" value="1"/>
</dbReference>
<evidence type="ECO:0000259" key="6">
    <source>
        <dbReference type="PROSITE" id="PS50977"/>
    </source>
</evidence>
<dbReference type="Pfam" id="PF00440">
    <property type="entry name" value="TetR_N"/>
    <property type="match status" value="1"/>
</dbReference>
<evidence type="ECO:0000313" key="8">
    <source>
        <dbReference type="Proteomes" id="UP001238603"/>
    </source>
</evidence>
<reference evidence="7 8" key="1">
    <citation type="submission" date="2023-06" db="EMBL/GenBank/DDBJ databases">
        <title>Pelomonas sp. APW6 16S ribosomal RNA gene genome sequencing and assembly.</title>
        <authorList>
            <person name="Woo H."/>
        </authorList>
    </citation>
    <scope>NUCLEOTIDE SEQUENCE [LARGE SCALE GENOMIC DNA]</scope>
    <source>
        <strain evidence="7 8">APW6</strain>
    </source>
</reference>
<dbReference type="PANTHER" id="PTHR30055">
    <property type="entry name" value="HTH-TYPE TRANSCRIPTIONAL REGULATOR RUTR"/>
    <property type="match status" value="1"/>
</dbReference>
<evidence type="ECO:0000256" key="3">
    <source>
        <dbReference type="ARBA" id="ARBA00023163"/>
    </source>
</evidence>
<protein>
    <submittedName>
        <fullName evidence="7">TetR/AcrR family transcriptional regulator</fullName>
    </submittedName>
</protein>
<gene>
    <name evidence="7" type="ORF">QRD43_15275</name>
</gene>
<dbReference type="RefSeq" id="WP_285983365.1">
    <property type="nucleotide sequence ID" value="NZ_JASVDS010000004.1"/>
</dbReference>